<protein>
    <recommendedName>
        <fullName evidence="3">Coenzyme PQQ synthesis protein D (PqqD)</fullName>
    </recommendedName>
</protein>
<dbReference type="STRING" id="1121306.SAMN02745196_02478"/>
<organism evidence="1 2">
    <name type="scientific">Clostridium collagenovorans DSM 3089</name>
    <dbReference type="NCBI Taxonomy" id="1121306"/>
    <lineage>
        <taxon>Bacteria</taxon>
        <taxon>Bacillati</taxon>
        <taxon>Bacillota</taxon>
        <taxon>Clostridia</taxon>
        <taxon>Eubacteriales</taxon>
        <taxon>Clostridiaceae</taxon>
        <taxon>Clostridium</taxon>
    </lineage>
</organism>
<keyword evidence="2" id="KW-1185">Reference proteome</keyword>
<proteinExistence type="predicted"/>
<dbReference type="OrthoDB" id="308521at2"/>
<sequence>MSKEKKENKQDNFLLYVPYRKHDEWEVKKGFVYLIFHHDKAVERFMRWLIKKPSVSDMKFDRLGSCVWTNMDGKNTVYEIGQILLQLPELKKEYANITEEDYIDGCHPIYSRLIMYLRFLNKKGWARFKLKDVNVEFDN</sequence>
<accession>A0A1M5XWZ3</accession>
<evidence type="ECO:0000313" key="2">
    <source>
        <dbReference type="Proteomes" id="UP000184526"/>
    </source>
</evidence>
<dbReference type="EMBL" id="FQXP01000010">
    <property type="protein sequence ID" value="SHI04058.1"/>
    <property type="molecule type" value="Genomic_DNA"/>
</dbReference>
<dbReference type="AlphaFoldDB" id="A0A1M5XWZ3"/>
<gene>
    <name evidence="1" type="ORF">SAMN02745196_02478</name>
</gene>
<name>A0A1M5XWZ3_9CLOT</name>
<evidence type="ECO:0008006" key="3">
    <source>
        <dbReference type="Google" id="ProtNLM"/>
    </source>
</evidence>
<dbReference type="RefSeq" id="WP_072832331.1">
    <property type="nucleotide sequence ID" value="NZ_FQXP01000010.1"/>
</dbReference>
<evidence type="ECO:0000313" key="1">
    <source>
        <dbReference type="EMBL" id="SHI04058.1"/>
    </source>
</evidence>
<dbReference type="Proteomes" id="UP000184526">
    <property type="component" value="Unassembled WGS sequence"/>
</dbReference>
<reference evidence="1 2" key="1">
    <citation type="submission" date="2016-11" db="EMBL/GenBank/DDBJ databases">
        <authorList>
            <person name="Jaros S."/>
            <person name="Januszkiewicz K."/>
            <person name="Wedrychowicz H."/>
        </authorList>
    </citation>
    <scope>NUCLEOTIDE SEQUENCE [LARGE SCALE GENOMIC DNA]</scope>
    <source>
        <strain evidence="1 2">DSM 3089</strain>
    </source>
</reference>